<dbReference type="Proteomes" id="UP000069620">
    <property type="component" value="Unassembled WGS sequence"/>
</dbReference>
<evidence type="ECO:0000259" key="1">
    <source>
        <dbReference type="PROSITE" id="PS50921"/>
    </source>
</evidence>
<dbReference type="InterPro" id="IPR035965">
    <property type="entry name" value="PAS-like_dom_sf"/>
</dbReference>
<evidence type="ECO:0000313" key="2">
    <source>
        <dbReference type="EMBL" id="GAS90039.1"/>
    </source>
</evidence>
<dbReference type="PROSITE" id="PS50921">
    <property type="entry name" value="ANTAR"/>
    <property type="match status" value="1"/>
</dbReference>
<dbReference type="InterPro" id="IPR011006">
    <property type="entry name" value="CheY-like_superfamily"/>
</dbReference>
<reference evidence="3" key="2">
    <citation type="submission" date="2016-02" db="EMBL/GenBank/DDBJ databases">
        <title>Draft genome sequence of five rapidly growing Mycobacterium species.</title>
        <authorList>
            <person name="Katahira K."/>
            <person name="Gotou Y."/>
            <person name="Iida K."/>
            <person name="Ogura Y."/>
            <person name="Hayashi T."/>
        </authorList>
    </citation>
    <scope>NUCLEOTIDE SEQUENCE [LARGE SCALE GENOMIC DNA]</scope>
    <source>
        <strain evidence="3">JCM15654</strain>
    </source>
</reference>
<gene>
    <name evidence="2" type="ORF">RMCB_4135</name>
</gene>
<dbReference type="InterPro" id="IPR013655">
    <property type="entry name" value="PAS_fold_3"/>
</dbReference>
<dbReference type="Gene3D" id="1.10.10.10">
    <property type="entry name" value="Winged helix-like DNA-binding domain superfamily/Winged helix DNA-binding domain"/>
    <property type="match status" value="1"/>
</dbReference>
<feature type="domain" description="ANTAR" evidence="1">
    <location>
        <begin position="85"/>
        <end position="146"/>
    </location>
</feature>
<dbReference type="SUPFAM" id="SSF55785">
    <property type="entry name" value="PYP-like sensor domain (PAS domain)"/>
    <property type="match status" value="1"/>
</dbReference>
<dbReference type="SMART" id="SM01012">
    <property type="entry name" value="ANTAR"/>
    <property type="match status" value="1"/>
</dbReference>
<dbReference type="InterPro" id="IPR005561">
    <property type="entry name" value="ANTAR"/>
</dbReference>
<proteinExistence type="predicted"/>
<sequence length="175" mass="19705">MHGYEPGEVQPTTELMLRHKHPDDVAHVKTLLAHAEAPFSSRHRIYTTTGEIRKVVVVGEAVRDASMRIVATRGLYVDVTDAVEEELQREVGDELRTIVADRAVIEQAKGMLMLAYDIDERAAFNLLRWRSQEANVKLRDIAREVVLKVPGLLNLQPSERGQVDHFLMTLADAAQ</sequence>
<dbReference type="Pfam" id="PF08447">
    <property type="entry name" value="PAS_3"/>
    <property type="match status" value="1"/>
</dbReference>
<name>A0A100W1Q5_9MYCO</name>
<dbReference type="AlphaFoldDB" id="A0A100W1Q5"/>
<comment type="caution">
    <text evidence="2">The sequence shown here is derived from an EMBL/GenBank/DDBJ whole genome shotgun (WGS) entry which is preliminary data.</text>
</comment>
<dbReference type="Gene3D" id="2.10.70.100">
    <property type="match status" value="1"/>
</dbReference>
<dbReference type="STRING" id="146020.RMCB_4135"/>
<dbReference type="Gene3D" id="3.30.450.20">
    <property type="entry name" value="PAS domain"/>
    <property type="match status" value="1"/>
</dbReference>
<organism evidence="2 3">
    <name type="scientific">Mycolicibacterium brisbanense</name>
    <dbReference type="NCBI Taxonomy" id="146020"/>
    <lineage>
        <taxon>Bacteria</taxon>
        <taxon>Bacillati</taxon>
        <taxon>Actinomycetota</taxon>
        <taxon>Actinomycetes</taxon>
        <taxon>Mycobacteriales</taxon>
        <taxon>Mycobacteriaceae</taxon>
        <taxon>Mycolicibacterium</taxon>
    </lineage>
</organism>
<reference evidence="3" key="1">
    <citation type="journal article" date="2016" name="Genome Announc.">
        <title>Draft Genome Sequences of Five Rapidly Growing Mycobacterium Species, M. thermoresistibile, M. fortuitum subsp. acetamidolyticum, M. canariasense, M. brisbanense, and M. novocastrense.</title>
        <authorList>
            <person name="Katahira K."/>
            <person name="Ogura Y."/>
            <person name="Gotoh Y."/>
            <person name="Hayashi T."/>
        </authorList>
    </citation>
    <scope>NUCLEOTIDE SEQUENCE [LARGE SCALE GENOMIC DNA]</scope>
    <source>
        <strain evidence="3">JCM15654</strain>
    </source>
</reference>
<dbReference type="SUPFAM" id="SSF52172">
    <property type="entry name" value="CheY-like"/>
    <property type="match status" value="1"/>
</dbReference>
<accession>A0A100W1Q5</accession>
<dbReference type="EMBL" id="BCSX01000037">
    <property type="protein sequence ID" value="GAS90039.1"/>
    <property type="molecule type" value="Genomic_DNA"/>
</dbReference>
<dbReference type="Pfam" id="PF03861">
    <property type="entry name" value="ANTAR"/>
    <property type="match status" value="1"/>
</dbReference>
<dbReference type="InterPro" id="IPR036388">
    <property type="entry name" value="WH-like_DNA-bd_sf"/>
</dbReference>
<protein>
    <submittedName>
        <fullName evidence="2">Putative PAS/PAC sensor protein</fullName>
    </submittedName>
</protein>
<dbReference type="GO" id="GO:0003723">
    <property type="term" value="F:RNA binding"/>
    <property type="evidence" value="ECO:0007669"/>
    <property type="project" value="InterPro"/>
</dbReference>
<keyword evidence="3" id="KW-1185">Reference proteome</keyword>
<evidence type="ECO:0000313" key="3">
    <source>
        <dbReference type="Proteomes" id="UP000069620"/>
    </source>
</evidence>